<protein>
    <submittedName>
        <fullName evidence="6">NLP/P60 protein</fullName>
    </submittedName>
</protein>
<dbReference type="PROSITE" id="PS51935">
    <property type="entry name" value="NLPC_P60"/>
    <property type="match status" value="1"/>
</dbReference>
<dbReference type="InterPro" id="IPR038765">
    <property type="entry name" value="Papain-like_cys_pep_sf"/>
</dbReference>
<name>A0A0B8T9X4_9SPHI</name>
<keyword evidence="4" id="KW-0788">Thiol protease</keyword>
<dbReference type="PATRIC" id="fig|1229276.3.peg.700"/>
<keyword evidence="7" id="KW-1185">Reference proteome</keyword>
<dbReference type="GO" id="GO:0006508">
    <property type="term" value="P:proteolysis"/>
    <property type="evidence" value="ECO:0007669"/>
    <property type="project" value="UniProtKB-KW"/>
</dbReference>
<organism evidence="6 7">
    <name type="scientific">Sphingobacterium deserti</name>
    <dbReference type="NCBI Taxonomy" id="1229276"/>
    <lineage>
        <taxon>Bacteria</taxon>
        <taxon>Pseudomonadati</taxon>
        <taxon>Bacteroidota</taxon>
        <taxon>Sphingobacteriia</taxon>
        <taxon>Sphingobacteriales</taxon>
        <taxon>Sphingobacteriaceae</taxon>
        <taxon>Sphingobacterium</taxon>
    </lineage>
</organism>
<dbReference type="SUPFAM" id="SSF54001">
    <property type="entry name" value="Cysteine proteinases"/>
    <property type="match status" value="1"/>
</dbReference>
<evidence type="ECO:0000256" key="3">
    <source>
        <dbReference type="ARBA" id="ARBA00022801"/>
    </source>
</evidence>
<dbReference type="AlphaFoldDB" id="A0A0B8T9X4"/>
<dbReference type="Proteomes" id="UP000031802">
    <property type="component" value="Unassembled WGS sequence"/>
</dbReference>
<evidence type="ECO:0000256" key="4">
    <source>
        <dbReference type="ARBA" id="ARBA00022807"/>
    </source>
</evidence>
<reference evidence="7" key="1">
    <citation type="submission" date="2014-04" db="EMBL/GenBank/DDBJ databases">
        <title>Whole-Genome optical mapping and complete genome sequence of Sphingobacterium deserti sp. nov., a new spaces isolated from desert in the west of China.</title>
        <authorList>
            <person name="Teng C."/>
            <person name="Zhou Z."/>
            <person name="Li X."/>
            <person name="Chen M."/>
            <person name="Lin M."/>
            <person name="Wang L."/>
            <person name="Su S."/>
            <person name="Zhang C."/>
            <person name="Zhang W."/>
        </authorList>
    </citation>
    <scope>NUCLEOTIDE SEQUENCE [LARGE SCALE GENOMIC DNA]</scope>
    <source>
        <strain evidence="7">ACCC05744</strain>
    </source>
</reference>
<evidence type="ECO:0000259" key="5">
    <source>
        <dbReference type="PROSITE" id="PS51935"/>
    </source>
</evidence>
<dbReference type="InterPro" id="IPR000064">
    <property type="entry name" value="NLP_P60_dom"/>
</dbReference>
<dbReference type="OrthoDB" id="9807055at2"/>
<evidence type="ECO:0000256" key="2">
    <source>
        <dbReference type="ARBA" id="ARBA00022670"/>
    </source>
</evidence>
<dbReference type="PANTHER" id="PTHR47053:SF1">
    <property type="entry name" value="MUREIN DD-ENDOPEPTIDASE MEPH-RELATED"/>
    <property type="match status" value="1"/>
</dbReference>
<dbReference type="InterPro" id="IPR051202">
    <property type="entry name" value="Peptidase_C40"/>
</dbReference>
<comment type="caution">
    <text evidence="6">The sequence shown here is derived from an EMBL/GenBank/DDBJ whole genome shotgun (WGS) entry which is preliminary data.</text>
</comment>
<dbReference type="GO" id="GO:0008234">
    <property type="term" value="F:cysteine-type peptidase activity"/>
    <property type="evidence" value="ECO:0007669"/>
    <property type="project" value="UniProtKB-KW"/>
</dbReference>
<keyword evidence="3" id="KW-0378">Hydrolase</keyword>
<evidence type="ECO:0000256" key="1">
    <source>
        <dbReference type="ARBA" id="ARBA00007074"/>
    </source>
</evidence>
<comment type="similarity">
    <text evidence="1">Belongs to the peptidase C40 family.</text>
</comment>
<feature type="domain" description="NlpC/P60" evidence="5">
    <location>
        <begin position="48"/>
        <end position="179"/>
    </location>
</feature>
<sequence>MKVSHPAVRHYLLVTILFIFPIVKKANAVEPLLTTAHNFDSHAPIFESNPEQDLISFAKKLLGVKYRYGASSPTSGFDCSGFVHYVFKKFGVALPRSSSAMGKAGEDVSLAQAKAGDIILFTGTNPARRSIGHVGIVLSNSAESGLRFIHASSGKAQAVTETMLEGSYKRRFMKVVRVTAS</sequence>
<accession>A0A0B8T9X4</accession>
<dbReference type="eggNOG" id="COG0791">
    <property type="taxonomic scope" value="Bacteria"/>
</dbReference>
<reference evidence="6 7" key="2">
    <citation type="journal article" date="2015" name="PLoS ONE">
        <title>Whole-Genome Optical Mapping and Finished Genome Sequence of Sphingobacterium deserti sp. nov., a New Species Isolated from the Western Desert of China.</title>
        <authorList>
            <person name="Teng C."/>
            <person name="Zhou Z."/>
            <person name="Molnar I."/>
            <person name="Li X."/>
            <person name="Tang R."/>
            <person name="Chen M."/>
            <person name="Wang L."/>
            <person name="Su S."/>
            <person name="Zhang W."/>
            <person name="Lin M."/>
        </authorList>
    </citation>
    <scope>NUCLEOTIDE SEQUENCE [LARGE SCALE GENOMIC DNA]</scope>
    <source>
        <strain evidence="7">ACCC05744</strain>
    </source>
</reference>
<dbReference type="EMBL" id="JJMU01000010">
    <property type="protein sequence ID" value="KGE15574.1"/>
    <property type="molecule type" value="Genomic_DNA"/>
</dbReference>
<dbReference type="RefSeq" id="WP_052072017.1">
    <property type="nucleotide sequence ID" value="NZ_JJMU01000010.1"/>
</dbReference>
<evidence type="ECO:0000313" key="6">
    <source>
        <dbReference type="EMBL" id="KGE15574.1"/>
    </source>
</evidence>
<dbReference type="Pfam" id="PF00877">
    <property type="entry name" value="NLPC_P60"/>
    <property type="match status" value="1"/>
</dbReference>
<evidence type="ECO:0000313" key="7">
    <source>
        <dbReference type="Proteomes" id="UP000031802"/>
    </source>
</evidence>
<keyword evidence="2" id="KW-0645">Protease</keyword>
<dbReference type="PANTHER" id="PTHR47053">
    <property type="entry name" value="MUREIN DD-ENDOPEPTIDASE MEPH-RELATED"/>
    <property type="match status" value="1"/>
</dbReference>
<dbReference type="Gene3D" id="3.90.1720.10">
    <property type="entry name" value="endopeptidase domain like (from Nostoc punctiforme)"/>
    <property type="match status" value="1"/>
</dbReference>
<proteinExistence type="inferred from homology"/>
<gene>
    <name evidence="6" type="ORF">DI53_0678</name>
</gene>
<dbReference type="STRING" id="1229276.DI53_0678"/>